<name>A0A914CSY8_9BILA</name>
<feature type="transmembrane region" description="Helical" evidence="1">
    <location>
        <begin position="93"/>
        <end position="116"/>
    </location>
</feature>
<proteinExistence type="predicted"/>
<evidence type="ECO:0000256" key="1">
    <source>
        <dbReference type="SAM" id="Phobius"/>
    </source>
</evidence>
<dbReference type="Proteomes" id="UP000887540">
    <property type="component" value="Unplaced"/>
</dbReference>
<feature type="transmembrane region" description="Helical" evidence="1">
    <location>
        <begin position="128"/>
        <end position="151"/>
    </location>
</feature>
<feature type="transmembrane region" description="Helical" evidence="1">
    <location>
        <begin position="181"/>
        <end position="201"/>
    </location>
</feature>
<evidence type="ECO:0000313" key="3">
    <source>
        <dbReference type="WBParaSite" id="ACRNAN_scaffold139.g11549.t1"/>
    </source>
</evidence>
<dbReference type="AlphaFoldDB" id="A0A914CSY8"/>
<keyword evidence="1" id="KW-0812">Transmembrane</keyword>
<accession>A0A914CSY8</accession>
<keyword evidence="1" id="KW-1133">Transmembrane helix</keyword>
<keyword evidence="1" id="KW-0472">Membrane</keyword>
<evidence type="ECO:0000313" key="2">
    <source>
        <dbReference type="Proteomes" id="UP000887540"/>
    </source>
</evidence>
<keyword evidence="2" id="KW-1185">Reference proteome</keyword>
<reference evidence="3" key="1">
    <citation type="submission" date="2022-11" db="UniProtKB">
        <authorList>
            <consortium name="WormBaseParasite"/>
        </authorList>
    </citation>
    <scope>IDENTIFICATION</scope>
</reference>
<protein>
    <submittedName>
        <fullName evidence="3">MARVEL domain-containing protein</fullName>
    </submittedName>
</protein>
<sequence>MISLFTPGWGAYVSGNDCSVGVISVGILTGRCISYKTIAEMSCVPNPEYNIFNVVKPKDDVKPVGLSSIDTDGLTIESDGVCVDRFSFEQWCVAAMFLTWFCEIGIFILITLSYVPKILPSIPILERLLPFILEGLAGTATFLLFTVAIVYPAKFSSSYKDKFGLLTGTNGDDIAYLVPSYSYYLMIFCFIWHIVAVLYGIKMIIDSNRARS</sequence>
<dbReference type="WBParaSite" id="ACRNAN_scaffold139.g11549.t1">
    <property type="protein sequence ID" value="ACRNAN_scaffold139.g11549.t1"/>
    <property type="gene ID" value="ACRNAN_scaffold139.g11549"/>
</dbReference>
<organism evidence="2 3">
    <name type="scientific">Acrobeloides nanus</name>
    <dbReference type="NCBI Taxonomy" id="290746"/>
    <lineage>
        <taxon>Eukaryota</taxon>
        <taxon>Metazoa</taxon>
        <taxon>Ecdysozoa</taxon>
        <taxon>Nematoda</taxon>
        <taxon>Chromadorea</taxon>
        <taxon>Rhabditida</taxon>
        <taxon>Tylenchina</taxon>
        <taxon>Cephalobomorpha</taxon>
        <taxon>Cephaloboidea</taxon>
        <taxon>Cephalobidae</taxon>
        <taxon>Acrobeloides</taxon>
    </lineage>
</organism>